<evidence type="ECO:0000313" key="6">
    <source>
        <dbReference type="EMBL" id="HIW95515.1"/>
    </source>
</evidence>
<feature type="compositionally biased region" description="Pro residues" evidence="3">
    <location>
        <begin position="78"/>
        <end position="90"/>
    </location>
</feature>
<reference evidence="6" key="1">
    <citation type="journal article" date="2021" name="PeerJ">
        <title>Extensive microbial diversity within the chicken gut microbiome revealed by metagenomics and culture.</title>
        <authorList>
            <person name="Gilroy R."/>
            <person name="Ravi A."/>
            <person name="Getino M."/>
            <person name="Pursley I."/>
            <person name="Horton D.L."/>
            <person name="Alikhan N.F."/>
            <person name="Baker D."/>
            <person name="Gharbi K."/>
            <person name="Hall N."/>
            <person name="Watson M."/>
            <person name="Adriaenssens E.M."/>
            <person name="Foster-Nyarko E."/>
            <person name="Jarju S."/>
            <person name="Secka A."/>
            <person name="Antonio M."/>
            <person name="Oren A."/>
            <person name="Chaudhuri R.R."/>
            <person name="La Ragione R."/>
            <person name="Hildebrand F."/>
            <person name="Pallen M.J."/>
        </authorList>
    </citation>
    <scope>NUCLEOTIDE SEQUENCE</scope>
    <source>
        <strain evidence="6">4376</strain>
    </source>
</reference>
<comment type="caution">
    <text evidence="6">The sequence shown here is derived from an EMBL/GenBank/DDBJ whole genome shotgun (WGS) entry which is preliminary data.</text>
</comment>
<accession>A0A9D1RXN1</accession>
<evidence type="ECO:0000256" key="1">
    <source>
        <dbReference type="ARBA" id="ARBA00022729"/>
    </source>
</evidence>
<dbReference type="AlphaFoldDB" id="A0A9D1RXN1"/>
<feature type="compositionally biased region" description="Low complexity" evidence="3">
    <location>
        <begin position="30"/>
        <end position="77"/>
    </location>
</feature>
<comment type="similarity">
    <text evidence="2">Belongs to the MTB12 family.</text>
</comment>
<evidence type="ECO:0000256" key="3">
    <source>
        <dbReference type="SAM" id="MobiDB-lite"/>
    </source>
</evidence>
<feature type="domain" description="Low molecular weight antigen MTB12-like C-terminal" evidence="5">
    <location>
        <begin position="145"/>
        <end position="206"/>
    </location>
</feature>
<dbReference type="InterPro" id="IPR058644">
    <property type="entry name" value="Mtb12-like_C"/>
</dbReference>
<dbReference type="Pfam" id="PF26580">
    <property type="entry name" value="Mtb12_C"/>
    <property type="match status" value="1"/>
</dbReference>
<proteinExistence type="inferred from homology"/>
<evidence type="ECO:0000259" key="5">
    <source>
        <dbReference type="Pfam" id="PF26580"/>
    </source>
</evidence>
<dbReference type="Gene3D" id="3.10.450.50">
    <property type="match status" value="1"/>
</dbReference>
<dbReference type="Proteomes" id="UP000824189">
    <property type="component" value="Unassembled WGS sequence"/>
</dbReference>
<feature type="signal peptide" evidence="4">
    <location>
        <begin position="1"/>
        <end position="19"/>
    </location>
</feature>
<evidence type="ECO:0000256" key="2">
    <source>
        <dbReference type="ARBA" id="ARBA00093774"/>
    </source>
</evidence>
<feature type="chain" id="PRO_5039478763" description="Low molecular weight antigen MTB12-like C-terminal domain-containing protein" evidence="4">
    <location>
        <begin position="20"/>
        <end position="209"/>
    </location>
</feature>
<keyword evidence="1 4" id="KW-0732">Signal</keyword>
<gene>
    <name evidence="6" type="ORF">H9867_03390</name>
</gene>
<reference evidence="6" key="2">
    <citation type="submission" date="2021-04" db="EMBL/GenBank/DDBJ databases">
        <authorList>
            <person name="Gilroy R."/>
        </authorList>
    </citation>
    <scope>NUCLEOTIDE SEQUENCE</scope>
    <source>
        <strain evidence="6">4376</strain>
    </source>
</reference>
<name>A0A9D1RXN1_9CORY</name>
<evidence type="ECO:0000256" key="4">
    <source>
        <dbReference type="SAM" id="SignalP"/>
    </source>
</evidence>
<feature type="region of interest" description="Disordered" evidence="3">
    <location>
        <begin position="22"/>
        <end position="95"/>
    </location>
</feature>
<dbReference type="PROSITE" id="PS51257">
    <property type="entry name" value="PROKAR_LIPOPROTEIN"/>
    <property type="match status" value="1"/>
</dbReference>
<sequence length="209" mass="21531">MTYRKVCVAAVLTVPLALAACGSDEGSQDSAASSSASSSTKESATKSATSKESTPAESPEADAPAPEDPNSPAAAPAPEVPPLPEGPAPVPVTGSAPEEDQAAIAHLVHGLSDGNKNMQDYARYTLAHSCQAYIERSGGMDKLRQEADALNQAGNIGQYAQPPQITSVDNITVNGDNATASVSTTMNNQASTEQMQFRREGGSWKLCPA</sequence>
<organism evidence="6 7">
    <name type="scientific">Candidatus Corynebacterium gallistercoris</name>
    <dbReference type="NCBI Taxonomy" id="2838530"/>
    <lineage>
        <taxon>Bacteria</taxon>
        <taxon>Bacillati</taxon>
        <taxon>Actinomycetota</taxon>
        <taxon>Actinomycetes</taxon>
        <taxon>Mycobacteriales</taxon>
        <taxon>Corynebacteriaceae</taxon>
        <taxon>Corynebacterium</taxon>
    </lineage>
</organism>
<evidence type="ECO:0000313" key="7">
    <source>
        <dbReference type="Proteomes" id="UP000824189"/>
    </source>
</evidence>
<protein>
    <recommendedName>
        <fullName evidence="5">Low molecular weight antigen MTB12-like C-terminal domain-containing protein</fullName>
    </recommendedName>
</protein>
<dbReference type="EMBL" id="DXFZ01000042">
    <property type="protein sequence ID" value="HIW95515.1"/>
    <property type="molecule type" value="Genomic_DNA"/>
</dbReference>